<dbReference type="EMBL" id="JBHTLD010000034">
    <property type="protein sequence ID" value="MFD1185730.1"/>
    <property type="molecule type" value="Genomic_DNA"/>
</dbReference>
<dbReference type="SUPFAM" id="SSF46894">
    <property type="entry name" value="C-terminal effector domain of the bipartite response regulators"/>
    <property type="match status" value="1"/>
</dbReference>
<dbReference type="InterPro" id="IPR000792">
    <property type="entry name" value="Tscrpt_reg_LuxR_C"/>
</dbReference>
<evidence type="ECO:0000313" key="3">
    <source>
        <dbReference type="Proteomes" id="UP001597094"/>
    </source>
</evidence>
<dbReference type="PROSITE" id="PS50043">
    <property type="entry name" value="HTH_LUXR_2"/>
    <property type="match status" value="1"/>
</dbReference>
<dbReference type="InterPro" id="IPR036388">
    <property type="entry name" value="WH-like_DNA-bd_sf"/>
</dbReference>
<reference evidence="3" key="1">
    <citation type="journal article" date="2019" name="Int. J. Syst. Evol. Microbiol.">
        <title>The Global Catalogue of Microorganisms (GCM) 10K type strain sequencing project: providing services to taxonomists for standard genome sequencing and annotation.</title>
        <authorList>
            <consortium name="The Broad Institute Genomics Platform"/>
            <consortium name="The Broad Institute Genome Sequencing Center for Infectious Disease"/>
            <person name="Wu L."/>
            <person name="Ma J."/>
        </authorList>
    </citation>
    <scope>NUCLEOTIDE SEQUENCE [LARGE SCALE GENOMIC DNA]</scope>
    <source>
        <strain evidence="3">JCM 31319</strain>
    </source>
</reference>
<gene>
    <name evidence="2" type="ORF">ACFQ2O_05870</name>
</gene>
<dbReference type="Pfam" id="PF00196">
    <property type="entry name" value="GerE"/>
    <property type="match status" value="1"/>
</dbReference>
<evidence type="ECO:0000259" key="1">
    <source>
        <dbReference type="PROSITE" id="PS50043"/>
    </source>
</evidence>
<evidence type="ECO:0000313" key="2">
    <source>
        <dbReference type="EMBL" id="MFD1185730.1"/>
    </source>
</evidence>
<dbReference type="InterPro" id="IPR016032">
    <property type="entry name" value="Sig_transdc_resp-reg_C-effctor"/>
</dbReference>
<dbReference type="Proteomes" id="UP001597094">
    <property type="component" value="Unassembled WGS sequence"/>
</dbReference>
<keyword evidence="3" id="KW-1185">Reference proteome</keyword>
<dbReference type="CDD" id="cd06170">
    <property type="entry name" value="LuxR_C_like"/>
    <property type="match status" value="1"/>
</dbReference>
<dbReference type="Gene3D" id="1.10.10.10">
    <property type="entry name" value="Winged helix-like DNA-binding domain superfamily/Winged helix DNA-binding domain"/>
    <property type="match status" value="1"/>
</dbReference>
<comment type="caution">
    <text evidence="2">The sequence shown here is derived from an EMBL/GenBank/DDBJ whole genome shotgun (WGS) entry which is preliminary data.</text>
</comment>
<accession>A0ABW3SM76</accession>
<organism evidence="2 3">
    <name type="scientific">Pontibacter rugosus</name>
    <dbReference type="NCBI Taxonomy" id="1745966"/>
    <lineage>
        <taxon>Bacteria</taxon>
        <taxon>Pseudomonadati</taxon>
        <taxon>Bacteroidota</taxon>
        <taxon>Cytophagia</taxon>
        <taxon>Cytophagales</taxon>
        <taxon>Hymenobacteraceae</taxon>
        <taxon>Pontibacter</taxon>
    </lineage>
</organism>
<dbReference type="SMART" id="SM00421">
    <property type="entry name" value="HTH_LUXR"/>
    <property type="match status" value="1"/>
</dbReference>
<protein>
    <submittedName>
        <fullName evidence="2">Helix-turn-helix domain-containing protein</fullName>
    </submittedName>
</protein>
<sequence length="69" mass="7921">MTKDVVQFSEQECLIIAFMADGYTNGQISQQLSCSEPAVEKSLQHMMQKLRLAHLYQLISWAYLEGVLR</sequence>
<feature type="domain" description="HTH luxR-type" evidence="1">
    <location>
        <begin position="1"/>
        <end position="66"/>
    </location>
</feature>
<dbReference type="RefSeq" id="WP_377523872.1">
    <property type="nucleotide sequence ID" value="NZ_JBHTLD010000034.1"/>
</dbReference>
<name>A0ABW3SM76_9BACT</name>
<proteinExistence type="predicted"/>